<comment type="subcellular location">
    <subcellularLocation>
        <location evidence="1">Membrane</location>
    </subcellularLocation>
</comment>
<reference evidence="5 6" key="1">
    <citation type="submission" date="2020-05" db="EMBL/GenBank/DDBJ databases">
        <authorList>
            <person name="Khan S.A."/>
            <person name="Jeon C.O."/>
            <person name="Chun B.H."/>
        </authorList>
    </citation>
    <scope>NUCLEOTIDE SEQUENCE [LARGE SCALE GENOMIC DNA]</scope>
    <source>
        <strain evidence="5 6">B156</strain>
    </source>
</reference>
<dbReference type="InterPro" id="IPR008816">
    <property type="entry name" value="Gly_zipper_2TM_dom"/>
</dbReference>
<comment type="caution">
    <text evidence="5">The sequence shown here is derived from an EMBL/GenBank/DDBJ whole genome shotgun (WGS) entry which is preliminary data.</text>
</comment>
<keyword evidence="3" id="KW-0732">Signal</keyword>
<gene>
    <name evidence="5" type="ORF">HK415_18235</name>
</gene>
<evidence type="ECO:0000259" key="4">
    <source>
        <dbReference type="Pfam" id="PF05433"/>
    </source>
</evidence>
<sequence>MKKHVVASLLAFAATGVLAQQHPHGMPPGLAKKMQGNAAPAPACTDCGTVQAVRYEKRKGEGGAVGIVAGAAAGGLIGNQFGKGDGKTALTVAGAVGGGFVGNEVQKRVTTKEVWITQVKMRDGSMRSFEQDHAPGWKAGTQVRVQGKGLVVAGS</sequence>
<keyword evidence="6" id="KW-1185">Reference proteome</keyword>
<evidence type="ECO:0000313" key="6">
    <source>
        <dbReference type="Proteomes" id="UP000552954"/>
    </source>
</evidence>
<feature type="domain" description="Glycine zipper 2TM" evidence="4">
    <location>
        <begin position="66"/>
        <end position="106"/>
    </location>
</feature>
<dbReference type="RefSeq" id="WP_171561696.1">
    <property type="nucleotide sequence ID" value="NZ_JABFCS010000001.1"/>
</dbReference>
<dbReference type="InterPro" id="IPR051407">
    <property type="entry name" value="Bact_OM_lipoprot/Surf_antigen"/>
</dbReference>
<evidence type="ECO:0000313" key="5">
    <source>
        <dbReference type="EMBL" id="NNU44678.1"/>
    </source>
</evidence>
<dbReference type="AlphaFoldDB" id="A0A849K8L9"/>
<dbReference type="PANTHER" id="PTHR35603:SF2">
    <property type="entry name" value="OUTER MEMBRANE LIPOPROTEIN"/>
    <property type="match status" value="1"/>
</dbReference>
<evidence type="ECO:0000256" key="3">
    <source>
        <dbReference type="SAM" id="SignalP"/>
    </source>
</evidence>
<accession>A0A849K8L9</accession>
<reference evidence="5 6" key="2">
    <citation type="submission" date="2020-06" db="EMBL/GenBank/DDBJ databases">
        <title>Ramlibacter rhizophilus sp. nov., isolated from rhizosphere soil of national flower Mugunghwa from South Korea.</title>
        <authorList>
            <person name="Zheng-Fei Y."/>
            <person name="Huan T."/>
        </authorList>
    </citation>
    <scope>NUCLEOTIDE SEQUENCE [LARGE SCALE GENOMIC DNA]</scope>
    <source>
        <strain evidence="5 6">B156</strain>
    </source>
</reference>
<dbReference type="GO" id="GO:0019867">
    <property type="term" value="C:outer membrane"/>
    <property type="evidence" value="ECO:0007669"/>
    <property type="project" value="InterPro"/>
</dbReference>
<organism evidence="5 6">
    <name type="scientific">Ramlibacter montanisoli</name>
    <dbReference type="NCBI Taxonomy" id="2732512"/>
    <lineage>
        <taxon>Bacteria</taxon>
        <taxon>Pseudomonadati</taxon>
        <taxon>Pseudomonadota</taxon>
        <taxon>Betaproteobacteria</taxon>
        <taxon>Burkholderiales</taxon>
        <taxon>Comamonadaceae</taxon>
        <taxon>Ramlibacter</taxon>
    </lineage>
</organism>
<evidence type="ECO:0000256" key="1">
    <source>
        <dbReference type="ARBA" id="ARBA00004370"/>
    </source>
</evidence>
<keyword evidence="2" id="KW-0472">Membrane</keyword>
<evidence type="ECO:0000256" key="2">
    <source>
        <dbReference type="ARBA" id="ARBA00023136"/>
    </source>
</evidence>
<dbReference type="Pfam" id="PF05433">
    <property type="entry name" value="Rick_17kDa_Anti"/>
    <property type="match status" value="1"/>
</dbReference>
<dbReference type="EMBL" id="JABFCS010000001">
    <property type="protein sequence ID" value="NNU44678.1"/>
    <property type="molecule type" value="Genomic_DNA"/>
</dbReference>
<name>A0A849K8L9_9BURK</name>
<dbReference type="Proteomes" id="UP000552954">
    <property type="component" value="Unassembled WGS sequence"/>
</dbReference>
<dbReference type="PANTHER" id="PTHR35603">
    <property type="match status" value="1"/>
</dbReference>
<feature type="signal peptide" evidence="3">
    <location>
        <begin position="1"/>
        <end position="19"/>
    </location>
</feature>
<protein>
    <submittedName>
        <fullName evidence="5">Glycine zipper 2TM domain-containing protein</fullName>
    </submittedName>
</protein>
<proteinExistence type="predicted"/>
<feature type="chain" id="PRO_5032634507" evidence="3">
    <location>
        <begin position="20"/>
        <end position="155"/>
    </location>
</feature>